<dbReference type="SUPFAM" id="SSF51126">
    <property type="entry name" value="Pectin lyase-like"/>
    <property type="match status" value="1"/>
</dbReference>
<dbReference type="KEGG" id="ehx:EMIHUDRAFT_247165"/>
<dbReference type="EMBL" id="KB867583">
    <property type="protein sequence ID" value="EOD13035.1"/>
    <property type="molecule type" value="Genomic_DNA"/>
</dbReference>
<sequence>MADSSAPGAPAVPSDGTAGRLRPPAAGVRARPDAASSPLTNALLKRPADRPAGEHERAASRSRGAAPRMDALGSVEKDPGASASTRTAEAPAVAARQTRANSAQLALEPIALSNRLETMLLGNHPVPAPSNEVSVASEVSNSIILVAKAAVDALFSSPQRAALMALGLRDLKPAALAYLVWDLRGVLAGARHDQAVAAASVRFRRSGSRGSVALLLLLPFLPASWDLWCGGEVVLSSAPYTGSDQASGEPFQTEYGVSLSPGVECELHMYDSYGDGWNGASWSGLGQEGLTVASGSEERKSFVVPEVSWDLWCGGTVVLSSAPYASGEPFQAEYGVSLSPGVECELVMKDSYGDGWDGASWSGLGQEGLTVASGSEERKSFVYVAVGYTFSGAPYYRAPSSSKYIYWDPDCNGGSGGTARWIVDSDLPSIAVSSDLDRDGSCNYIARINSDDSSSPPLGTATWRDEINEAVDQGRNASVIIPPGARLAFSSNVGCSGAMHLSVRSSGEGATLDGKKSSRMFSISSGCSLYLEALHFVDGRGDRGGAVRAYGAGDLAMKDVSFTGCEATENGGGMNVESSGDVSLEGASFSKCTARNYGGGMLVYQNSGDVSLEGASFSECTADYGGGMLVENSGDVALERASFSECTADNGGGMSVENSGDIALEGASFVGCTSGTQAALYLTGIERLALTNSQFVDNIASQTPAALFYSSRIAATDSILRNTTFSGNSAPGSITILAASPLT</sequence>
<dbReference type="PANTHER" id="PTHR11319">
    <property type="entry name" value="G PROTEIN-COUPLED RECEPTOR-RELATED"/>
    <property type="match status" value="1"/>
</dbReference>
<dbReference type="GeneID" id="17259187"/>
<feature type="domain" description="Right handed beta helix" evidence="2">
    <location>
        <begin position="544"/>
        <end position="677"/>
    </location>
</feature>
<dbReference type="PANTHER" id="PTHR11319:SF35">
    <property type="entry name" value="OUTER MEMBRANE PROTEIN PMPC-RELATED"/>
    <property type="match status" value="1"/>
</dbReference>
<organism evidence="3">
    <name type="scientific">Emiliania huxleyi</name>
    <name type="common">Coccolithophore</name>
    <name type="synonym">Pontosphaera huxleyi</name>
    <dbReference type="NCBI Taxonomy" id="2903"/>
    <lineage>
        <taxon>Eukaryota</taxon>
        <taxon>Haptista</taxon>
        <taxon>Haptophyta</taxon>
        <taxon>Prymnesiophyceae</taxon>
        <taxon>Isochrysidales</taxon>
        <taxon>Noelaerhabdaceae</taxon>
        <taxon>Emiliania</taxon>
    </lineage>
</organism>
<dbReference type="Gene3D" id="2.160.20.10">
    <property type="entry name" value="Single-stranded right-handed beta-helix, Pectin lyase-like"/>
    <property type="match status" value="1"/>
</dbReference>
<dbReference type="InterPro" id="IPR011050">
    <property type="entry name" value="Pectin_lyase_fold/virulence"/>
</dbReference>
<evidence type="ECO:0000256" key="1">
    <source>
        <dbReference type="SAM" id="MobiDB-lite"/>
    </source>
</evidence>
<accession>R1DEU3</accession>
<feature type="region of interest" description="Disordered" evidence="1">
    <location>
        <begin position="1"/>
        <end position="93"/>
    </location>
</feature>
<evidence type="ECO:0000313" key="3">
    <source>
        <dbReference type="EMBL" id="EOD13035.1"/>
    </source>
</evidence>
<feature type="non-terminal residue" evidence="3">
    <location>
        <position position="743"/>
    </location>
</feature>
<proteinExistence type="predicted"/>
<dbReference type="AlphaFoldDB" id="R1DEU3"/>
<protein>
    <recommendedName>
        <fullName evidence="2">Right handed beta helix domain-containing protein</fullName>
    </recommendedName>
</protein>
<gene>
    <name evidence="3" type="ORF">EMIHUDRAFT_247165</name>
</gene>
<dbReference type="HOGENOM" id="CLU_374544_0_0_1"/>
<dbReference type="InterPro" id="IPR012334">
    <property type="entry name" value="Pectin_lyas_fold"/>
</dbReference>
<dbReference type="Pfam" id="PF13229">
    <property type="entry name" value="Beta_helix"/>
    <property type="match status" value="1"/>
</dbReference>
<dbReference type="RefSeq" id="XP_005765464.1">
    <property type="nucleotide sequence ID" value="XM_005765407.1"/>
</dbReference>
<feature type="compositionally biased region" description="Basic and acidic residues" evidence="1">
    <location>
        <begin position="46"/>
        <end position="59"/>
    </location>
</feature>
<evidence type="ECO:0000259" key="2">
    <source>
        <dbReference type="Pfam" id="PF13229"/>
    </source>
</evidence>
<reference evidence="3" key="1">
    <citation type="submission" date="2012-07" db="EMBL/GenBank/DDBJ databases">
        <title>Genome variability drives Emilianias global distribution.</title>
        <authorList>
            <consortium name="DOE Joint Genome Institute"/>
            <person name="Read B."/>
            <person name="Kegel J."/>
            <person name="Klute M."/>
            <person name="Kuo A."/>
            <person name="Lefebvre S.C."/>
            <person name="Maumus F."/>
            <person name="Mayer C."/>
            <person name="Miller J."/>
            <person name="Allen A."/>
            <person name="Bidle K."/>
            <person name="Borodovsky M."/>
            <person name="Bowler C."/>
            <person name="Brownlee C."/>
            <person name="Claverie J.-M."/>
            <person name="Cock M."/>
            <person name="De Vargas C."/>
            <person name="Elias M."/>
            <person name="Frickenhaus S."/>
            <person name="Gladyshev V.N."/>
            <person name="Gonzalez K."/>
            <person name="Guda C."/>
            <person name="Hadaegh A."/>
            <person name="Herman E."/>
            <person name="Iglesias-Rodriguez D."/>
            <person name="Jones B."/>
            <person name="Lawson T."/>
            <person name="Leese F."/>
            <person name="Lin Y.-C."/>
            <person name="Lindquist E."/>
            <person name="Lobanov A."/>
            <person name="Lucas S."/>
            <person name="Malik S.-H.B."/>
            <person name="Marsh M.E."/>
            <person name="Mock T."/>
            <person name="Monier A."/>
            <person name="Moreau H."/>
            <person name="Mueller-Roeber B."/>
            <person name="Napier J."/>
            <person name="Ogata H."/>
            <person name="Parker M."/>
            <person name="Probert I."/>
            <person name="Quesneville H."/>
            <person name="Raines C."/>
            <person name="Rensing S."/>
            <person name="Riano-Pachon D.M."/>
            <person name="Richier S."/>
            <person name="Rokitta S."/>
            <person name="Salamov A."/>
            <person name="Sarno A.F."/>
            <person name="Schmutz J."/>
            <person name="Schroeder D."/>
            <person name="Shiraiwa Y."/>
            <person name="Soanes D.M."/>
            <person name="Valentin K."/>
            <person name="Van Der Giezen M."/>
            <person name="Van Der Peer Y."/>
            <person name="Vardi A."/>
            <person name="Verret F."/>
            <person name="Von Dassow P."/>
            <person name="Wheeler G."/>
            <person name="Williams B."/>
            <person name="Wilson W."/>
            <person name="Wolfe G."/>
            <person name="Wurch L.L."/>
            <person name="Young J."/>
            <person name="Dacks J.B."/>
            <person name="Delwiche C.F."/>
            <person name="Dyhrman S."/>
            <person name="Glockner G."/>
            <person name="John U."/>
            <person name="Richards T."/>
            <person name="Worden A.Z."/>
            <person name="Zhang X."/>
            <person name="Grigoriev I.V."/>
        </authorList>
    </citation>
    <scope>NUCLEOTIDE SEQUENCE</scope>
    <source>
        <strain evidence="3">CCMP1516</strain>
    </source>
</reference>
<dbReference type="InterPro" id="IPR039448">
    <property type="entry name" value="Beta_helix"/>
</dbReference>
<name>R1DEU3_EMIHU</name>